<keyword evidence="2" id="KW-0238">DNA-binding</keyword>
<dbReference type="InterPro" id="IPR018060">
    <property type="entry name" value="HTH_AraC"/>
</dbReference>
<dbReference type="PANTHER" id="PTHR43280:SF29">
    <property type="entry name" value="ARAC-FAMILY TRANSCRIPTIONAL REGULATOR"/>
    <property type="match status" value="1"/>
</dbReference>
<evidence type="ECO:0000256" key="4">
    <source>
        <dbReference type="SAM" id="Phobius"/>
    </source>
</evidence>
<accession>A0A1H9TEE9</accession>
<evidence type="ECO:0000256" key="1">
    <source>
        <dbReference type="ARBA" id="ARBA00023015"/>
    </source>
</evidence>
<sequence>MHLFFAKKGNKLLNVLLSLIFFSRFGQIVTIVLATSGQSNFLSVAFLAFTPLYYAAPACFYLYISCIIDDRTELKKLQWLHFIPALLAIIHVTPWPTATEIDWNSITRHLAAKGYFSLKVRSGLFPSSFHYILRPLLVLSYLTLAWFKLLRSKTAESKNPDQSQRFWILFFLRTATFFQTLSLVPAFLTMLHIPYTLTSFVIVNCLALLAIILYTLHKPNIFYGHLLVAVDWKKKPEPLIRLTEDTGKQHEIRYIEKEENEKPLSKPGKKVKIPANQLAEYSFSMKKLMEEAELYLLHDFQIIDLAAKLDIPVHHCSYIINNHIGKNFRDWINGYRVNYFLKQYPIKGDKITIEAIANESGFKSLATFYNAFKKEKGAMPSHYLNQEESRKLLNK</sequence>
<keyword evidence="4" id="KW-0812">Transmembrane</keyword>
<dbReference type="RefSeq" id="WP_175474594.1">
    <property type="nucleotide sequence ID" value="NZ_FOGG01000022.1"/>
</dbReference>
<dbReference type="GO" id="GO:0003700">
    <property type="term" value="F:DNA-binding transcription factor activity"/>
    <property type="evidence" value="ECO:0007669"/>
    <property type="project" value="InterPro"/>
</dbReference>
<name>A0A1H9TEE9_9SPHI</name>
<feature type="transmembrane region" description="Helical" evidence="4">
    <location>
        <begin position="128"/>
        <end position="147"/>
    </location>
</feature>
<organism evidence="6 7">
    <name type="scientific">Pedobacter rhizosphaerae</name>
    <dbReference type="NCBI Taxonomy" id="390241"/>
    <lineage>
        <taxon>Bacteria</taxon>
        <taxon>Pseudomonadati</taxon>
        <taxon>Bacteroidota</taxon>
        <taxon>Sphingobacteriia</taxon>
        <taxon>Sphingobacteriales</taxon>
        <taxon>Sphingobacteriaceae</taxon>
        <taxon>Pedobacter</taxon>
    </lineage>
</organism>
<dbReference type="SUPFAM" id="SSF46689">
    <property type="entry name" value="Homeodomain-like"/>
    <property type="match status" value="1"/>
</dbReference>
<evidence type="ECO:0000313" key="7">
    <source>
        <dbReference type="Proteomes" id="UP000199572"/>
    </source>
</evidence>
<reference evidence="6 7" key="1">
    <citation type="submission" date="2016-10" db="EMBL/GenBank/DDBJ databases">
        <authorList>
            <person name="de Groot N.N."/>
        </authorList>
    </citation>
    <scope>NUCLEOTIDE SEQUENCE [LARGE SCALE GENOMIC DNA]</scope>
    <source>
        <strain evidence="6 7">DSM 18610</strain>
    </source>
</reference>
<dbReference type="PANTHER" id="PTHR43280">
    <property type="entry name" value="ARAC-FAMILY TRANSCRIPTIONAL REGULATOR"/>
    <property type="match status" value="1"/>
</dbReference>
<keyword evidence="7" id="KW-1185">Reference proteome</keyword>
<dbReference type="PROSITE" id="PS01124">
    <property type="entry name" value="HTH_ARAC_FAMILY_2"/>
    <property type="match status" value="1"/>
</dbReference>
<keyword evidence="4" id="KW-0472">Membrane</keyword>
<feature type="transmembrane region" description="Helical" evidence="4">
    <location>
        <begin position="12"/>
        <end position="35"/>
    </location>
</feature>
<dbReference type="AlphaFoldDB" id="A0A1H9TEE9"/>
<gene>
    <name evidence="6" type="ORF">SAMN04488023_1227</name>
</gene>
<dbReference type="SMART" id="SM00342">
    <property type="entry name" value="HTH_ARAC"/>
    <property type="match status" value="1"/>
</dbReference>
<keyword evidence="1" id="KW-0805">Transcription regulation</keyword>
<feature type="transmembrane region" description="Helical" evidence="4">
    <location>
        <begin position="76"/>
        <end position="95"/>
    </location>
</feature>
<dbReference type="GO" id="GO:0043565">
    <property type="term" value="F:sequence-specific DNA binding"/>
    <property type="evidence" value="ECO:0007669"/>
    <property type="project" value="InterPro"/>
</dbReference>
<dbReference type="EMBL" id="FOGG01000022">
    <property type="protein sequence ID" value="SER95209.1"/>
    <property type="molecule type" value="Genomic_DNA"/>
</dbReference>
<feature type="transmembrane region" description="Helical" evidence="4">
    <location>
        <begin position="167"/>
        <end position="187"/>
    </location>
</feature>
<evidence type="ECO:0000259" key="5">
    <source>
        <dbReference type="PROSITE" id="PS01124"/>
    </source>
</evidence>
<keyword evidence="3" id="KW-0804">Transcription</keyword>
<protein>
    <submittedName>
        <fullName evidence="6">Transcriptional regulator, AraC family</fullName>
    </submittedName>
</protein>
<dbReference type="Gene3D" id="1.10.10.60">
    <property type="entry name" value="Homeodomain-like"/>
    <property type="match status" value="1"/>
</dbReference>
<proteinExistence type="predicted"/>
<feature type="domain" description="HTH araC/xylS-type" evidence="5">
    <location>
        <begin position="286"/>
        <end position="386"/>
    </location>
</feature>
<dbReference type="Pfam" id="PF12833">
    <property type="entry name" value="HTH_18"/>
    <property type="match status" value="1"/>
</dbReference>
<evidence type="ECO:0000313" key="6">
    <source>
        <dbReference type="EMBL" id="SER95209.1"/>
    </source>
</evidence>
<dbReference type="Proteomes" id="UP000199572">
    <property type="component" value="Unassembled WGS sequence"/>
</dbReference>
<feature type="transmembrane region" description="Helical" evidence="4">
    <location>
        <begin position="41"/>
        <end position="64"/>
    </location>
</feature>
<keyword evidence="4" id="KW-1133">Transmembrane helix</keyword>
<dbReference type="InterPro" id="IPR009057">
    <property type="entry name" value="Homeodomain-like_sf"/>
</dbReference>
<feature type="transmembrane region" description="Helical" evidence="4">
    <location>
        <begin position="193"/>
        <end position="216"/>
    </location>
</feature>
<evidence type="ECO:0000256" key="2">
    <source>
        <dbReference type="ARBA" id="ARBA00023125"/>
    </source>
</evidence>
<dbReference type="STRING" id="390241.SAMN04488023_1227"/>
<evidence type="ECO:0000256" key="3">
    <source>
        <dbReference type="ARBA" id="ARBA00023163"/>
    </source>
</evidence>